<protein>
    <recommendedName>
        <fullName evidence="3">Zinc ribbon-containing protein</fullName>
    </recommendedName>
</protein>
<evidence type="ECO:0008006" key="3">
    <source>
        <dbReference type="Google" id="ProtNLM"/>
    </source>
</evidence>
<accession>A0A657PN79</accession>
<reference evidence="1" key="1">
    <citation type="submission" date="2017-02" db="EMBL/GenBank/DDBJ databases">
        <title>Novel co-symbiosis in the unique lucinid bivalve Phacoides pectinatus.</title>
        <authorList>
            <person name="Lim S.J."/>
            <person name="Davis B.G."/>
            <person name="Gill D.E."/>
            <person name="Engel A.S."/>
            <person name="Anderson L.C."/>
            <person name="Campbell B.J."/>
        </authorList>
    </citation>
    <scope>NUCLEOTIDE SEQUENCE [LARGE SCALE GENOMIC DNA]</scope>
    <source>
        <strain evidence="1">LUC13016_P6</strain>
    </source>
</reference>
<dbReference type="EMBL" id="MUIE01000117">
    <property type="protein sequence ID" value="OQX36432.1"/>
    <property type="molecule type" value="Genomic_DNA"/>
</dbReference>
<evidence type="ECO:0000313" key="2">
    <source>
        <dbReference type="Proteomes" id="UP000243361"/>
    </source>
</evidence>
<proteinExistence type="predicted"/>
<evidence type="ECO:0000313" key="1">
    <source>
        <dbReference type="EMBL" id="OQX36432.1"/>
    </source>
</evidence>
<sequence length="173" mass="19629">MDPKQRRDPVDRMVDAYEAMLERVDGMLESAGKSTLPALQKSLEAAREKAVELDELTREEAERIAGYLERDMQDAAHFLADTGEEFRDWLHFDIKLIEERMLGMCANVADRTRLELDRLARQASAAASRYHSGEITGPGTLVCEGCGETISFHQAGQIPVCPRYRGRRFTRRL</sequence>
<dbReference type="Pfam" id="PF07295">
    <property type="entry name" value="DUF1451"/>
    <property type="match status" value="1"/>
</dbReference>
<keyword evidence="2" id="KW-1185">Reference proteome</keyword>
<organism evidence="1 2">
    <name type="scientific">Candidatus Sedimenticola endophacoides</name>
    <dbReference type="NCBI Taxonomy" id="2548426"/>
    <lineage>
        <taxon>Bacteria</taxon>
        <taxon>Pseudomonadati</taxon>
        <taxon>Pseudomonadota</taxon>
        <taxon>Gammaproteobacteria</taxon>
        <taxon>Chromatiales</taxon>
        <taxon>Sedimenticolaceae</taxon>
        <taxon>Sedimenticola</taxon>
    </lineage>
</organism>
<dbReference type="AlphaFoldDB" id="A0A657PN79"/>
<dbReference type="Proteomes" id="UP000243361">
    <property type="component" value="Unassembled WGS sequence"/>
</dbReference>
<gene>
    <name evidence="1" type="ORF">B0D84_01475</name>
</gene>
<dbReference type="InterPro" id="IPR009912">
    <property type="entry name" value="DUF1451"/>
</dbReference>
<comment type="caution">
    <text evidence="1">The sequence shown here is derived from an EMBL/GenBank/DDBJ whole genome shotgun (WGS) entry which is preliminary data.</text>
</comment>
<name>A0A657PN79_9GAMM</name>